<protein>
    <submittedName>
        <fullName evidence="2">VWA domain-containing protein</fullName>
    </submittedName>
</protein>
<dbReference type="Proteomes" id="UP001257895">
    <property type="component" value="Unassembled WGS sequence"/>
</dbReference>
<comment type="caution">
    <text evidence="2">The sequence shown here is derived from an EMBL/GenBank/DDBJ whole genome shotgun (WGS) entry which is preliminary data.</text>
</comment>
<dbReference type="SUPFAM" id="SSF53300">
    <property type="entry name" value="vWA-like"/>
    <property type="match status" value="1"/>
</dbReference>
<dbReference type="PANTHER" id="PTHR39338:SF6">
    <property type="entry name" value="BLL5662 PROTEIN"/>
    <property type="match status" value="1"/>
</dbReference>
<organism evidence="2 3">
    <name type="scientific">Streptomyces thermocarboxydus</name>
    <dbReference type="NCBI Taxonomy" id="59299"/>
    <lineage>
        <taxon>Bacteria</taxon>
        <taxon>Bacillati</taxon>
        <taxon>Actinomycetota</taxon>
        <taxon>Actinomycetes</taxon>
        <taxon>Kitasatosporales</taxon>
        <taxon>Streptomycetaceae</taxon>
        <taxon>Streptomyces</taxon>
    </lineage>
</organism>
<evidence type="ECO:0000313" key="2">
    <source>
        <dbReference type="EMBL" id="MDT6974171.1"/>
    </source>
</evidence>
<evidence type="ECO:0000256" key="1">
    <source>
        <dbReference type="SAM" id="MobiDB-lite"/>
    </source>
</evidence>
<dbReference type="InterPro" id="IPR008912">
    <property type="entry name" value="Uncharacterised_CoxE"/>
</dbReference>
<evidence type="ECO:0000313" key="3">
    <source>
        <dbReference type="Proteomes" id="UP001257895"/>
    </source>
</evidence>
<dbReference type="InterPro" id="IPR011195">
    <property type="entry name" value="UCP010256"/>
</dbReference>
<accession>A0ABU3JGI3</accession>
<dbReference type="PIRSF" id="PIRSF010256">
    <property type="entry name" value="CoxE_vWa"/>
    <property type="match status" value="1"/>
</dbReference>
<dbReference type="PANTHER" id="PTHR39338">
    <property type="entry name" value="BLL5662 PROTEIN-RELATED"/>
    <property type="match status" value="1"/>
</dbReference>
<feature type="region of interest" description="Disordered" evidence="1">
    <location>
        <begin position="87"/>
        <end position="129"/>
    </location>
</feature>
<dbReference type="RefSeq" id="WP_251142954.1">
    <property type="nucleotide sequence ID" value="NZ_BAAAGV010000203.1"/>
</dbReference>
<gene>
    <name evidence="2" type="ORF">QNO05_30580</name>
</gene>
<dbReference type="CDD" id="cd00198">
    <property type="entry name" value="vWFA"/>
    <property type="match status" value="1"/>
</dbReference>
<dbReference type="Pfam" id="PF05762">
    <property type="entry name" value="VWA_CoxE"/>
    <property type="match status" value="1"/>
</dbReference>
<proteinExistence type="predicted"/>
<name>A0ABU3JGI3_9ACTN</name>
<reference evidence="2 3" key="1">
    <citation type="submission" date="2023-05" db="EMBL/GenBank/DDBJ databases">
        <title>Streptomyces fuscus sp. nov., a brown-black pigment producing actinomyces isolated from dry sand of Sea duck farm.</title>
        <authorList>
            <person name="Xie J."/>
            <person name="Shen N."/>
        </authorList>
    </citation>
    <scope>NUCLEOTIDE SEQUENCE [LARGE SCALE GENOMIC DNA]</scope>
    <source>
        <strain evidence="2 3">CGMCC 4.1883</strain>
    </source>
</reference>
<dbReference type="EMBL" id="JASKMB010000043">
    <property type="protein sequence ID" value="MDT6974171.1"/>
    <property type="molecule type" value="Genomic_DNA"/>
</dbReference>
<sequence>MIAPSASPAEVTGRACVEFVALLRDRGLQSGPEQTVAFYAALHLMGADSAGPPGIRQMYWAGRAVLVSHRHHYPVYDRAFADFFGGSPTDAQEGPPTPKAVPTSIHEREDAAPGTPTPRAADTDDEQADDARLVPSEVQLLKEKSFGAMTPEERRRVAALIRRLRPDLPRRRTRRQQPATVGRYLHVRGLLRGSLRTDGEPMRLPRRRQRFRERPLTLVIDVSGSMAPYAKALLRFGHALMHAGHRVEVFTCGVHLTRVTDALRKVSVDAALRHIGGVVDDWDGGTLLGTSMRELVERYGGHSSVRGALIVVCSDGLDRDDPATLGEAMRNLSRRAHRVVWLNPLKGDPRYRPLARGMAAALPHIDIFLPGHNLASLENMCRAITTRHMPRRKAVSHAPAHAATD</sequence>
<dbReference type="Gene3D" id="3.40.50.410">
    <property type="entry name" value="von Willebrand factor, type A domain"/>
    <property type="match status" value="1"/>
</dbReference>
<keyword evidence="3" id="KW-1185">Reference proteome</keyword>
<dbReference type="InterPro" id="IPR036465">
    <property type="entry name" value="vWFA_dom_sf"/>
</dbReference>